<feature type="region of interest" description="Disordered" evidence="1">
    <location>
        <begin position="43"/>
        <end position="80"/>
    </location>
</feature>
<comment type="caution">
    <text evidence="2">The sequence shown here is derived from an EMBL/GenBank/DDBJ whole genome shotgun (WGS) entry which is preliminary data.</text>
</comment>
<keyword evidence="3" id="KW-1185">Reference proteome</keyword>
<sequence length="346" mass="35906">MNTAAKLGSYILGLVVVFGGALGAGKVVGPVGAAPADEHAAMAAPAAEHAAMAAPSSEESGEHSEHAAQQVRSDTPGGLQVSENGYTLTSLTGAIKPGEPTDFRFTVTGPDGKPVTDYQVEHDKKLHFIVVSRDLSSFQHVHPEMTPEGVWSVELTLPEAGTYRAFADFAPTGGEALTLGTDLSVAGEYEPKALPLAGRTATVDGYTVTLDGDLTPGQASKLTLKVSKDGEPVTDLQPYLGAYGHLVVLRARDLAYLHVHPDGAPGDGKTQAGPEIVFYAEVPSGGDYRLFLDFQHGDKVRTADFTLGADKTAAPVTTTTPTATPLTTTTTTPTATPSGHGDDHGH</sequence>
<evidence type="ECO:0008006" key="4">
    <source>
        <dbReference type="Google" id="ProtNLM"/>
    </source>
</evidence>
<protein>
    <recommendedName>
        <fullName evidence="4">Heavy-metal-associated domain-containing protein</fullName>
    </recommendedName>
</protein>
<dbReference type="EMBL" id="JBICRM010000050">
    <property type="protein sequence ID" value="MFG1710488.1"/>
    <property type="molecule type" value="Genomic_DNA"/>
</dbReference>
<feature type="compositionally biased region" description="Low complexity" evidence="1">
    <location>
        <begin position="315"/>
        <end position="337"/>
    </location>
</feature>
<feature type="region of interest" description="Disordered" evidence="1">
    <location>
        <begin position="315"/>
        <end position="346"/>
    </location>
</feature>
<evidence type="ECO:0000313" key="3">
    <source>
        <dbReference type="Proteomes" id="UP001603978"/>
    </source>
</evidence>
<reference evidence="2 3" key="1">
    <citation type="submission" date="2024-10" db="EMBL/GenBank/DDBJ databases">
        <authorList>
            <person name="Topkara A.R."/>
            <person name="Saygin H."/>
        </authorList>
    </citation>
    <scope>NUCLEOTIDE SEQUENCE [LARGE SCALE GENOMIC DNA]</scope>
    <source>
        <strain evidence="2 3">M3C6</strain>
    </source>
</reference>
<feature type="compositionally biased region" description="Low complexity" evidence="1">
    <location>
        <begin position="43"/>
        <end position="58"/>
    </location>
</feature>
<dbReference type="Proteomes" id="UP001603978">
    <property type="component" value="Unassembled WGS sequence"/>
</dbReference>
<proteinExistence type="predicted"/>
<evidence type="ECO:0000256" key="1">
    <source>
        <dbReference type="SAM" id="MobiDB-lite"/>
    </source>
</evidence>
<gene>
    <name evidence="2" type="ORF">ACFLIM_45710</name>
</gene>
<dbReference type="RefSeq" id="WP_393176313.1">
    <property type="nucleotide sequence ID" value="NZ_JBICRM010000050.1"/>
</dbReference>
<name>A0ABW7ATX8_9ACTN</name>
<organism evidence="2 3">
    <name type="scientific">Nonomuraea marmarensis</name>
    <dbReference type="NCBI Taxonomy" id="3351344"/>
    <lineage>
        <taxon>Bacteria</taxon>
        <taxon>Bacillati</taxon>
        <taxon>Actinomycetota</taxon>
        <taxon>Actinomycetes</taxon>
        <taxon>Streptosporangiales</taxon>
        <taxon>Streptosporangiaceae</taxon>
        <taxon>Nonomuraea</taxon>
    </lineage>
</organism>
<accession>A0ABW7ATX8</accession>
<evidence type="ECO:0000313" key="2">
    <source>
        <dbReference type="EMBL" id="MFG1710488.1"/>
    </source>
</evidence>